<evidence type="ECO:0008006" key="3">
    <source>
        <dbReference type="Google" id="ProtNLM"/>
    </source>
</evidence>
<name>A0A4Q2S993_9ACTN</name>
<sequence length="74" mass="7970">MEGLVLRVRLISGDTMDVTYDDRTAASESEAVDHVITTLSQSSGVLRCRHGDRLLVLYARGVATVEVAPRGAVL</sequence>
<evidence type="ECO:0000313" key="2">
    <source>
        <dbReference type="Proteomes" id="UP000293291"/>
    </source>
</evidence>
<gene>
    <name evidence="1" type="ORF">EUA07_20140</name>
</gene>
<comment type="caution">
    <text evidence="1">The sequence shown here is derived from an EMBL/GenBank/DDBJ whole genome shotgun (WGS) entry which is preliminary data.</text>
</comment>
<protein>
    <recommendedName>
        <fullName evidence="3">DUF3107 domain-containing protein</fullName>
    </recommendedName>
</protein>
<proteinExistence type="predicted"/>
<dbReference type="EMBL" id="SDWU01000030">
    <property type="protein sequence ID" value="RYB97431.1"/>
    <property type="molecule type" value="Genomic_DNA"/>
</dbReference>
<evidence type="ECO:0000313" key="1">
    <source>
        <dbReference type="EMBL" id="RYB97431.1"/>
    </source>
</evidence>
<dbReference type="AlphaFoldDB" id="A0A4Q2S993"/>
<dbReference type="Proteomes" id="UP000293291">
    <property type="component" value="Unassembled WGS sequence"/>
</dbReference>
<accession>A0A4Q2S993</accession>
<dbReference type="RefSeq" id="WP_129456972.1">
    <property type="nucleotide sequence ID" value="NZ_JACXYX010000025.1"/>
</dbReference>
<reference evidence="1 2" key="1">
    <citation type="submission" date="2019-01" db="EMBL/GenBank/DDBJ databases">
        <title>Novel species of Nocardioides.</title>
        <authorList>
            <person name="Liu Q."/>
            <person name="Xin Y.-H."/>
        </authorList>
    </citation>
    <scope>NUCLEOTIDE SEQUENCE [LARGE SCALE GENOMIC DNA]</scope>
    <source>
        <strain evidence="1 2">CGMCC 4.6875</strain>
    </source>
</reference>
<keyword evidence="2" id="KW-1185">Reference proteome</keyword>
<organism evidence="1 2">
    <name type="scientific">Nocardioides ganghwensis</name>
    <dbReference type="NCBI Taxonomy" id="252230"/>
    <lineage>
        <taxon>Bacteria</taxon>
        <taxon>Bacillati</taxon>
        <taxon>Actinomycetota</taxon>
        <taxon>Actinomycetes</taxon>
        <taxon>Propionibacteriales</taxon>
        <taxon>Nocardioidaceae</taxon>
        <taxon>Nocardioides</taxon>
    </lineage>
</organism>
<dbReference type="OrthoDB" id="3786581at2"/>